<sequence length="377" mass="44145">MKPAKHDKIVSFSGISNSSFKGFKVIIDLFTDELYLRAPAAKLNGISYKFDSLTMLRLDRKEKGHQDILDINIVYPDGEQTETVIISREDAYRVLIRYKFFKDGASELRKRKTEFEEISELKNVALIEFTRNRDVRNYNYGTLLLAQKEMNFISYNGKNFILHLDELDSGYYYHTVVLPTDILGYSRWISVHRVSDLKRESWEIVTFMSNETQAGQVEKLFEEHYAKYLENKMKSVQQLWQDFNQQIEEYYLALKTDSEVRELACTFIKEKGDAVLLNSDSYWDLEYLMEKKRSNAYVKILAPYEEEIEVSPTVKTFFEDSFLPFYESLVQKLEMKNEVALLAVWKLLKASSLECYGDILVLSFLISRNRTVPGKSV</sequence>
<evidence type="ECO:0000313" key="1">
    <source>
        <dbReference type="EMBL" id="ABI68453.1"/>
    </source>
</evidence>
<proteinExistence type="predicted"/>
<dbReference type="EMBL" id="CP000448">
    <property type="protein sequence ID" value="ABI68453.1"/>
    <property type="molecule type" value="Genomic_DNA"/>
</dbReference>
<organism evidence="1 2">
    <name type="scientific">Syntrophomonas wolfei subsp. wolfei (strain DSM 2245B / Goettingen)</name>
    <dbReference type="NCBI Taxonomy" id="335541"/>
    <lineage>
        <taxon>Bacteria</taxon>
        <taxon>Bacillati</taxon>
        <taxon>Bacillota</taxon>
        <taxon>Clostridia</taxon>
        <taxon>Eubacteriales</taxon>
        <taxon>Syntrophomonadaceae</taxon>
        <taxon>Syntrophomonas</taxon>
    </lineage>
</organism>
<evidence type="ECO:0000313" key="2">
    <source>
        <dbReference type="Proteomes" id="UP000001968"/>
    </source>
</evidence>
<gene>
    <name evidence="1" type="ordered locus">Swol_1143</name>
</gene>
<dbReference type="KEGG" id="swo:Swol_1143"/>
<keyword evidence="2" id="KW-1185">Reference proteome</keyword>
<reference evidence="2" key="1">
    <citation type="journal article" date="2010" name="Environ. Microbiol.">
        <title>The genome of Syntrophomonas wolfei: new insights into syntrophic metabolism and biohydrogen production.</title>
        <authorList>
            <person name="Sieber J.R."/>
            <person name="Sims D.R."/>
            <person name="Han C."/>
            <person name="Kim E."/>
            <person name="Lykidis A."/>
            <person name="Lapidus A.L."/>
            <person name="McDonnald E."/>
            <person name="Rohlin L."/>
            <person name="Culley D.E."/>
            <person name="Gunsalus R."/>
            <person name="McInerney M.J."/>
        </authorList>
    </citation>
    <scope>NUCLEOTIDE SEQUENCE [LARGE SCALE GENOMIC DNA]</scope>
    <source>
        <strain evidence="2">DSM 2245B / Goettingen</strain>
    </source>
</reference>
<dbReference type="OrthoDB" id="9817771at2"/>
<dbReference type="RefSeq" id="WP_011640557.1">
    <property type="nucleotide sequence ID" value="NC_008346.1"/>
</dbReference>
<name>Q0AXV1_SYNWW</name>
<dbReference type="HOGENOM" id="CLU_733481_0_0_9"/>
<accession>Q0AXV1</accession>
<protein>
    <submittedName>
        <fullName evidence="1">Uncharacterized protein</fullName>
    </submittedName>
</protein>
<dbReference type="Proteomes" id="UP000001968">
    <property type="component" value="Chromosome"/>
</dbReference>
<dbReference type="AlphaFoldDB" id="Q0AXV1"/>